<dbReference type="InterPro" id="IPR010903">
    <property type="entry name" value="DUF1517"/>
</dbReference>
<keyword evidence="4" id="KW-1185">Reference proteome</keyword>
<dbReference type="Proteomes" id="UP001476950">
    <property type="component" value="Unassembled WGS sequence"/>
</dbReference>
<name>A0ABV0KFE3_9CYAN</name>
<evidence type="ECO:0000313" key="3">
    <source>
        <dbReference type="EMBL" id="MEP1057957.1"/>
    </source>
</evidence>
<keyword evidence="2" id="KW-0472">Membrane</keyword>
<evidence type="ECO:0000256" key="2">
    <source>
        <dbReference type="SAM" id="Phobius"/>
    </source>
</evidence>
<keyword evidence="2" id="KW-0812">Transmembrane</keyword>
<comment type="caution">
    <text evidence="3">The sequence shown here is derived from an EMBL/GenBank/DDBJ whole genome shotgun (WGS) entry which is preliminary data.</text>
</comment>
<gene>
    <name evidence="3" type="ORF">NDI38_05860</name>
</gene>
<reference evidence="3 4" key="1">
    <citation type="submission" date="2022-04" db="EMBL/GenBank/DDBJ databases">
        <title>Positive selection, recombination, and allopatry shape intraspecific diversity of widespread and dominant cyanobacteria.</title>
        <authorList>
            <person name="Wei J."/>
            <person name="Shu W."/>
            <person name="Hu C."/>
        </authorList>
    </citation>
    <scope>NUCLEOTIDE SEQUENCE [LARGE SCALE GENOMIC DNA]</scope>
    <source>
        <strain evidence="3 4">AS-A4</strain>
    </source>
</reference>
<sequence>MRHSQLQRYCAIAVGTLLASTITLHPSTDTTNARLTFDAEASARSSGGRSGGGSFRSSPSRSSGSSSSPSRSSGSSSSPSRSSGSSSSPSRSSGFDRSPSYQRNYGGGGTVIVPVPVGPGVYNDSYRNDGYRSGGSSNGQASTDDSGLGWIVGLIFLGVSAAVIFGLVFLVVKAMRGSAGENERDNDIVTVSKIQVALLAVARDIQAELTDLSLEVDTDTPEGLLQLVQEASLALLRMPENWSHVLADSQTVKSREEAEALFQKSSIAERSKFSVETLTNVGGRVNKRDGFKPNPDEDPAAYIVVTLLVGTTHDQQLFERIRTEAELTSALEQLASLPSDNLMAFELLWSPQESSDSLTYDELLTEYTEMVQL</sequence>
<dbReference type="PANTHER" id="PTHR33975">
    <property type="entry name" value="MYELIN-ASSOCIATED OLIGODENDROCYTE BASIC PROTEIN"/>
    <property type="match status" value="1"/>
</dbReference>
<dbReference type="PANTHER" id="PTHR33975:SF2">
    <property type="entry name" value="MYELIN-ASSOCIATED OLIGODENDROCYTE BASIC PROTEIN"/>
    <property type="match status" value="1"/>
</dbReference>
<proteinExistence type="predicted"/>
<protein>
    <submittedName>
        <fullName evidence="3">DUF1517 domain-containing protein</fullName>
    </submittedName>
</protein>
<dbReference type="EMBL" id="JAMPLM010000003">
    <property type="protein sequence ID" value="MEP1057957.1"/>
    <property type="molecule type" value="Genomic_DNA"/>
</dbReference>
<feature type="region of interest" description="Disordered" evidence="1">
    <location>
        <begin position="41"/>
        <end position="101"/>
    </location>
</feature>
<dbReference type="PIRSF" id="PIRSF037221">
    <property type="entry name" value="DUF1517"/>
    <property type="match status" value="1"/>
</dbReference>
<feature type="transmembrane region" description="Helical" evidence="2">
    <location>
        <begin position="147"/>
        <end position="172"/>
    </location>
</feature>
<accession>A0ABV0KFE3</accession>
<evidence type="ECO:0000256" key="1">
    <source>
        <dbReference type="SAM" id="MobiDB-lite"/>
    </source>
</evidence>
<dbReference type="InterPro" id="IPR053023">
    <property type="entry name" value="FLAP_modulator"/>
</dbReference>
<feature type="compositionally biased region" description="Low complexity" evidence="1">
    <location>
        <begin position="55"/>
        <end position="100"/>
    </location>
</feature>
<dbReference type="RefSeq" id="WP_190451361.1">
    <property type="nucleotide sequence ID" value="NZ_JAMPLM010000003.1"/>
</dbReference>
<keyword evidence="2" id="KW-1133">Transmembrane helix</keyword>
<evidence type="ECO:0000313" key="4">
    <source>
        <dbReference type="Proteomes" id="UP001476950"/>
    </source>
</evidence>
<dbReference type="Pfam" id="PF07466">
    <property type="entry name" value="DUF1517"/>
    <property type="match status" value="1"/>
</dbReference>
<organism evidence="3 4">
    <name type="scientific">Stenomitos frigidus AS-A4</name>
    <dbReference type="NCBI Taxonomy" id="2933935"/>
    <lineage>
        <taxon>Bacteria</taxon>
        <taxon>Bacillati</taxon>
        <taxon>Cyanobacteriota</taxon>
        <taxon>Cyanophyceae</taxon>
        <taxon>Leptolyngbyales</taxon>
        <taxon>Leptolyngbyaceae</taxon>
        <taxon>Stenomitos</taxon>
    </lineage>
</organism>